<dbReference type="EMBL" id="JARKIK010000033">
    <property type="protein sequence ID" value="KAK8740639.1"/>
    <property type="molecule type" value="Genomic_DNA"/>
</dbReference>
<protein>
    <submittedName>
        <fullName evidence="1">Uncharacterized protein</fullName>
    </submittedName>
</protein>
<proteinExistence type="predicted"/>
<reference evidence="1 2" key="1">
    <citation type="journal article" date="2024" name="BMC Genomics">
        <title>Genome assembly of redclaw crayfish (Cherax quadricarinatus) provides insights into its immune adaptation and hypoxia tolerance.</title>
        <authorList>
            <person name="Liu Z."/>
            <person name="Zheng J."/>
            <person name="Li H."/>
            <person name="Fang K."/>
            <person name="Wang S."/>
            <person name="He J."/>
            <person name="Zhou D."/>
            <person name="Weng S."/>
            <person name="Chi M."/>
            <person name="Gu Z."/>
            <person name="He J."/>
            <person name="Li F."/>
            <person name="Wang M."/>
        </authorList>
    </citation>
    <scope>NUCLEOTIDE SEQUENCE [LARGE SCALE GENOMIC DNA]</scope>
    <source>
        <strain evidence="1">ZL_2023a</strain>
    </source>
</reference>
<organism evidence="1 2">
    <name type="scientific">Cherax quadricarinatus</name>
    <name type="common">Australian red claw crayfish</name>
    <dbReference type="NCBI Taxonomy" id="27406"/>
    <lineage>
        <taxon>Eukaryota</taxon>
        <taxon>Metazoa</taxon>
        <taxon>Ecdysozoa</taxon>
        <taxon>Arthropoda</taxon>
        <taxon>Crustacea</taxon>
        <taxon>Multicrustacea</taxon>
        <taxon>Malacostraca</taxon>
        <taxon>Eumalacostraca</taxon>
        <taxon>Eucarida</taxon>
        <taxon>Decapoda</taxon>
        <taxon>Pleocyemata</taxon>
        <taxon>Astacidea</taxon>
        <taxon>Parastacoidea</taxon>
        <taxon>Parastacidae</taxon>
        <taxon>Cherax</taxon>
    </lineage>
</organism>
<keyword evidence="2" id="KW-1185">Reference proteome</keyword>
<evidence type="ECO:0000313" key="1">
    <source>
        <dbReference type="EMBL" id="KAK8740639.1"/>
    </source>
</evidence>
<sequence>VRATCQKDQRLLDQTSAVIYALVENITSTSSSPFDVTYKVCILVTSVLKAHQGFFQNGEHIVLCPNLVLLRSENEGDLESKKMALSSQKPLSIQLKNPTTVSLQKPLLNHYGKTTPSPQQSTLHLDCTTVPFRLGPSISLEPQKKYMFFLQGNTTDSLQCLQALKLPSMKADMIYKCFGCEF</sequence>
<feature type="non-terminal residue" evidence="1">
    <location>
        <position position="1"/>
    </location>
</feature>
<evidence type="ECO:0000313" key="2">
    <source>
        <dbReference type="Proteomes" id="UP001445076"/>
    </source>
</evidence>
<gene>
    <name evidence="1" type="ORF">OTU49_017412</name>
</gene>
<comment type="caution">
    <text evidence="1">The sequence shown here is derived from an EMBL/GenBank/DDBJ whole genome shotgun (WGS) entry which is preliminary data.</text>
</comment>
<accession>A0AAW0XRQ0</accession>
<dbReference type="Proteomes" id="UP001445076">
    <property type="component" value="Unassembled WGS sequence"/>
</dbReference>
<dbReference type="AlphaFoldDB" id="A0AAW0XRQ0"/>
<name>A0AAW0XRQ0_CHEQU</name>